<evidence type="ECO:0000256" key="2">
    <source>
        <dbReference type="SAM" id="MobiDB-lite"/>
    </source>
</evidence>
<dbReference type="PANTHER" id="PTHR43539:SF78">
    <property type="entry name" value="FLAVIN-CONTAINING MONOOXYGENASE"/>
    <property type="match status" value="1"/>
</dbReference>
<dbReference type="Proteomes" id="UP001501803">
    <property type="component" value="Unassembled WGS sequence"/>
</dbReference>
<dbReference type="EMBL" id="BAABCN010000002">
    <property type="protein sequence ID" value="GAA3867720.1"/>
    <property type="molecule type" value="Genomic_DNA"/>
</dbReference>
<evidence type="ECO:0000313" key="3">
    <source>
        <dbReference type="EMBL" id="GAA3867720.1"/>
    </source>
</evidence>
<organism evidence="3 4">
    <name type="scientific">Leifsonia kafniensis</name>
    <dbReference type="NCBI Taxonomy" id="475957"/>
    <lineage>
        <taxon>Bacteria</taxon>
        <taxon>Bacillati</taxon>
        <taxon>Actinomycetota</taxon>
        <taxon>Actinomycetes</taxon>
        <taxon>Micrococcales</taxon>
        <taxon>Microbacteriaceae</taxon>
        <taxon>Leifsonia</taxon>
    </lineage>
</organism>
<dbReference type="PANTHER" id="PTHR43539">
    <property type="entry name" value="FLAVIN-BINDING MONOOXYGENASE-LIKE PROTEIN (AFU_ORTHOLOGUE AFUA_4G09220)"/>
    <property type="match status" value="1"/>
</dbReference>
<dbReference type="InterPro" id="IPR050982">
    <property type="entry name" value="Auxin_biosynth/cation_transpt"/>
</dbReference>
<reference evidence="4" key="1">
    <citation type="journal article" date="2019" name="Int. J. Syst. Evol. Microbiol.">
        <title>The Global Catalogue of Microorganisms (GCM) 10K type strain sequencing project: providing services to taxonomists for standard genome sequencing and annotation.</title>
        <authorList>
            <consortium name="The Broad Institute Genomics Platform"/>
            <consortium name="The Broad Institute Genome Sequencing Center for Infectious Disease"/>
            <person name="Wu L."/>
            <person name="Ma J."/>
        </authorList>
    </citation>
    <scope>NUCLEOTIDE SEQUENCE [LARGE SCALE GENOMIC DNA]</scope>
    <source>
        <strain evidence="4">JCM 17021</strain>
    </source>
</reference>
<dbReference type="Pfam" id="PF13738">
    <property type="entry name" value="Pyr_redox_3"/>
    <property type="match status" value="1"/>
</dbReference>
<dbReference type="RefSeq" id="WP_345062679.1">
    <property type="nucleotide sequence ID" value="NZ_BAABCN010000002.1"/>
</dbReference>
<dbReference type="InterPro" id="IPR036188">
    <property type="entry name" value="FAD/NAD-bd_sf"/>
</dbReference>
<dbReference type="PRINTS" id="PR00469">
    <property type="entry name" value="PNDRDTASEII"/>
</dbReference>
<sequence>MNTNTNTNTNTKVTEQTEVDTVIVGGGQAGLALGYHLAQQKRDFVILDAHGRVGDAWRTRWDSLRLFTPTKYDGLPGMPFPGDRNSFPTKDDEADYLEDYAARFRLPVHTDMRVDRLWPENDRYVVTSGTHRWVGQNVVVATGGCQKPRLPAFAAELGSDVVQLHSSAYRNPGQLQPGAVLVVGLGNSGAEIARELSRTHPTWLAGRPSAELPIRHGRMAARFALPLVRFLGMHVLTLGTPIGRRSAPNFTAHAAPLIRTKLSDLTAAGVRPTSRVAGVSDGKPLLEGDQVLDVANVIWCTGYREEWEWVDAPVFDAAGRPQQLRGVVESAPGLYFLGLEFMFAAASATVTGACRDAKYLAKRINVASPRPTHSGVSQMSPGDTRREGHR</sequence>
<dbReference type="Gene3D" id="3.50.50.60">
    <property type="entry name" value="FAD/NAD(P)-binding domain"/>
    <property type="match status" value="1"/>
</dbReference>
<keyword evidence="1" id="KW-0560">Oxidoreductase</keyword>
<accession>A0ABP7K702</accession>
<feature type="region of interest" description="Disordered" evidence="2">
    <location>
        <begin position="369"/>
        <end position="390"/>
    </location>
</feature>
<protein>
    <submittedName>
        <fullName evidence="3">NAD(P)/FAD-dependent oxidoreductase</fullName>
    </submittedName>
</protein>
<evidence type="ECO:0000313" key="4">
    <source>
        <dbReference type="Proteomes" id="UP001501803"/>
    </source>
</evidence>
<name>A0ABP7K702_9MICO</name>
<keyword evidence="4" id="KW-1185">Reference proteome</keyword>
<comment type="caution">
    <text evidence="3">The sequence shown here is derived from an EMBL/GenBank/DDBJ whole genome shotgun (WGS) entry which is preliminary data.</text>
</comment>
<proteinExistence type="predicted"/>
<dbReference type="PRINTS" id="PR00368">
    <property type="entry name" value="FADPNR"/>
</dbReference>
<gene>
    <name evidence="3" type="ORF">GCM10022381_08990</name>
</gene>
<evidence type="ECO:0000256" key="1">
    <source>
        <dbReference type="ARBA" id="ARBA00023002"/>
    </source>
</evidence>
<dbReference type="SUPFAM" id="SSF51905">
    <property type="entry name" value="FAD/NAD(P)-binding domain"/>
    <property type="match status" value="2"/>
</dbReference>